<dbReference type="CDD" id="cd01745">
    <property type="entry name" value="GATase1_2"/>
    <property type="match status" value="1"/>
</dbReference>
<accession>A0A7K3M6I4</accession>
<name>A0A7K3M6I4_9ACTN</name>
<dbReference type="InterPro" id="IPR029062">
    <property type="entry name" value="Class_I_gatase-like"/>
</dbReference>
<dbReference type="Proteomes" id="UP000460435">
    <property type="component" value="Unassembled WGS sequence"/>
</dbReference>
<dbReference type="AlphaFoldDB" id="A0A7K3M6I4"/>
<dbReference type="InterPro" id="IPR011697">
    <property type="entry name" value="Peptidase_C26"/>
</dbReference>
<sequence>MVSNGSERRPLIGLTTYLEQAQCQVWDTEFALLPSTYVTAVAAAGGVPVLLPPAGAGAAEIVQSLDGLVISGGADIDPYLYGERPHPKTTGSRPVRDAWEVRLLNLALDRGLPVLGVCRGMQLLNVALGGSLTQHLPETVGHDAHRPDPGVFGTTPVQIREGSRVGRILGGRCAVPCYHHQALGRVATSLEAVGWAEDGTVEAVELPGPAFVVGVQWHPEQDSSDIRLFQALVDAAEAAAAPAASDDTPTTSRAPVQHAAEG</sequence>
<proteinExistence type="predicted"/>
<dbReference type="Pfam" id="PF07722">
    <property type="entry name" value="Peptidase_C26"/>
    <property type="match status" value="1"/>
</dbReference>
<feature type="compositionally biased region" description="Low complexity" evidence="1">
    <location>
        <begin position="240"/>
        <end position="252"/>
    </location>
</feature>
<dbReference type="PANTHER" id="PTHR43235">
    <property type="entry name" value="GLUTAMINE AMIDOTRANSFERASE PB2B2.05-RELATED"/>
    <property type="match status" value="1"/>
</dbReference>
<dbReference type="GO" id="GO:0033969">
    <property type="term" value="F:gamma-glutamyl-gamma-aminobutyrate hydrolase activity"/>
    <property type="evidence" value="ECO:0007669"/>
    <property type="project" value="TreeGrafter"/>
</dbReference>
<dbReference type="EMBL" id="WLZY01000005">
    <property type="protein sequence ID" value="NDL58502.1"/>
    <property type="molecule type" value="Genomic_DNA"/>
</dbReference>
<evidence type="ECO:0000256" key="1">
    <source>
        <dbReference type="SAM" id="MobiDB-lite"/>
    </source>
</evidence>
<dbReference type="Gene3D" id="3.40.50.880">
    <property type="match status" value="1"/>
</dbReference>
<keyword evidence="2" id="KW-0378">Hydrolase</keyword>
<protein>
    <submittedName>
        <fullName evidence="2">Gamma-glutamyl-gamma-aminobutyrate hydrolase family protein</fullName>
    </submittedName>
</protein>
<evidence type="ECO:0000313" key="2">
    <source>
        <dbReference type="EMBL" id="NDL58502.1"/>
    </source>
</evidence>
<evidence type="ECO:0000313" key="3">
    <source>
        <dbReference type="Proteomes" id="UP000460435"/>
    </source>
</evidence>
<dbReference type="GO" id="GO:0006598">
    <property type="term" value="P:polyamine catabolic process"/>
    <property type="evidence" value="ECO:0007669"/>
    <property type="project" value="TreeGrafter"/>
</dbReference>
<organism evidence="2 3">
    <name type="scientific">Phytoactinopolyspora mesophila</name>
    <dbReference type="NCBI Taxonomy" id="2650750"/>
    <lineage>
        <taxon>Bacteria</taxon>
        <taxon>Bacillati</taxon>
        <taxon>Actinomycetota</taxon>
        <taxon>Actinomycetes</taxon>
        <taxon>Jiangellales</taxon>
        <taxon>Jiangellaceae</taxon>
        <taxon>Phytoactinopolyspora</taxon>
    </lineage>
</organism>
<reference evidence="2 3" key="1">
    <citation type="submission" date="2019-11" db="EMBL/GenBank/DDBJ databases">
        <authorList>
            <person name="Li X.-J."/>
            <person name="Feng X.-M."/>
        </authorList>
    </citation>
    <scope>NUCLEOTIDE SEQUENCE [LARGE SCALE GENOMIC DNA]</scope>
    <source>
        <strain evidence="2 3">XMNu-373</strain>
    </source>
</reference>
<dbReference type="RefSeq" id="WP_162451204.1">
    <property type="nucleotide sequence ID" value="NZ_WLZY01000005.1"/>
</dbReference>
<gene>
    <name evidence="2" type="ORF">F7O44_15645</name>
</gene>
<dbReference type="SUPFAM" id="SSF52317">
    <property type="entry name" value="Class I glutamine amidotransferase-like"/>
    <property type="match status" value="1"/>
</dbReference>
<feature type="region of interest" description="Disordered" evidence="1">
    <location>
        <begin position="240"/>
        <end position="262"/>
    </location>
</feature>
<dbReference type="PROSITE" id="PS51273">
    <property type="entry name" value="GATASE_TYPE_1"/>
    <property type="match status" value="1"/>
</dbReference>
<dbReference type="GO" id="GO:0005829">
    <property type="term" value="C:cytosol"/>
    <property type="evidence" value="ECO:0007669"/>
    <property type="project" value="TreeGrafter"/>
</dbReference>
<dbReference type="InterPro" id="IPR044668">
    <property type="entry name" value="PuuD-like"/>
</dbReference>
<dbReference type="PANTHER" id="PTHR43235:SF1">
    <property type="entry name" value="GLUTAMINE AMIDOTRANSFERASE PB2B2.05-RELATED"/>
    <property type="match status" value="1"/>
</dbReference>
<comment type="caution">
    <text evidence="2">The sequence shown here is derived from an EMBL/GenBank/DDBJ whole genome shotgun (WGS) entry which is preliminary data.</text>
</comment>
<dbReference type="FunFam" id="3.40.50.880:FF:000030">
    <property type="entry name" value="Gamma-glutamyl-gamma-aminobutyrate hydrolase PuuD"/>
    <property type="match status" value="1"/>
</dbReference>
<keyword evidence="3" id="KW-1185">Reference proteome</keyword>